<proteinExistence type="predicted"/>
<name>A0A8S1DA57_9INSE</name>
<dbReference type="OrthoDB" id="10251136at2759"/>
<gene>
    <name evidence="1" type="ORF">CLODIP_2_CD13770</name>
</gene>
<comment type="caution">
    <text evidence="1">The sequence shown here is derived from an EMBL/GenBank/DDBJ whole genome shotgun (WGS) entry which is preliminary data.</text>
</comment>
<dbReference type="EMBL" id="CADEPI010000212">
    <property type="protein sequence ID" value="CAB3380592.1"/>
    <property type="molecule type" value="Genomic_DNA"/>
</dbReference>
<dbReference type="AlphaFoldDB" id="A0A8S1DA57"/>
<evidence type="ECO:0000313" key="1">
    <source>
        <dbReference type="EMBL" id="CAB3380592.1"/>
    </source>
</evidence>
<sequence>MLHVRPPCLLCNCPTANGGVHPSKVDRKKLDVLLGREVIDDHALICYFCIWQTQCLEEITPSAWSPRQMRLDSTTKQLMKHYFASNVRQCYVKLRQIDLPRHGGKDQLIIPPDFAEAARMCVKAVYRRPKGEDGYADQASLELVYGTPRRLFRSAINKILDASSRRQLGPTIDPTDTVFLIAFDVNKWVSGVLAPDTQPRQGWTVWSILGNGVCIPNSVNSRVVMPFLHSRLHHSQSQRTADNKGGMHSRCNSAQLRTDSQGRLQQPDQNRNNSIFCDLGEEAASFVATGKIIESCIKMLKIKEIK</sequence>
<organism evidence="1 2">
    <name type="scientific">Cloeon dipterum</name>
    <dbReference type="NCBI Taxonomy" id="197152"/>
    <lineage>
        <taxon>Eukaryota</taxon>
        <taxon>Metazoa</taxon>
        <taxon>Ecdysozoa</taxon>
        <taxon>Arthropoda</taxon>
        <taxon>Hexapoda</taxon>
        <taxon>Insecta</taxon>
        <taxon>Pterygota</taxon>
        <taxon>Palaeoptera</taxon>
        <taxon>Ephemeroptera</taxon>
        <taxon>Pisciforma</taxon>
        <taxon>Baetidae</taxon>
        <taxon>Cloeon</taxon>
    </lineage>
</organism>
<keyword evidence="2" id="KW-1185">Reference proteome</keyword>
<evidence type="ECO:0000313" key="2">
    <source>
        <dbReference type="Proteomes" id="UP000494165"/>
    </source>
</evidence>
<reference evidence="1 2" key="1">
    <citation type="submission" date="2020-04" db="EMBL/GenBank/DDBJ databases">
        <authorList>
            <person name="Alioto T."/>
            <person name="Alioto T."/>
            <person name="Gomez Garrido J."/>
        </authorList>
    </citation>
    <scope>NUCLEOTIDE SEQUENCE [LARGE SCALE GENOMIC DNA]</scope>
</reference>
<dbReference type="Proteomes" id="UP000494165">
    <property type="component" value="Unassembled WGS sequence"/>
</dbReference>
<protein>
    <submittedName>
        <fullName evidence="1">Uncharacterized protein</fullName>
    </submittedName>
</protein>
<accession>A0A8S1DA57</accession>